<name>A0ACB9HR86_9ASTR</name>
<gene>
    <name evidence="1" type="ORF">L1987_33500</name>
</gene>
<sequence length="181" mass="19971">MKKAGSTTWGREYARKQVGIHLTPGSWRKPHPVKDHNIQCKDTKIFHIRRYVEEADLAKEKGPESGANPPIPRPPPGGEGGTPISTPNLARGSGGSKRGMNPFMSGMAKIAETRAKNCHPSLPIFQEKSGEIEGSTRSTGKGRKNEGGVHSAKLRNDKPRERDKQRRTIETSTPRQRKCCI</sequence>
<comment type="caution">
    <text evidence="1">The sequence shown here is derived from an EMBL/GenBank/DDBJ whole genome shotgun (WGS) entry which is preliminary data.</text>
</comment>
<keyword evidence="2" id="KW-1185">Reference proteome</keyword>
<evidence type="ECO:0000313" key="1">
    <source>
        <dbReference type="EMBL" id="KAI3798229.1"/>
    </source>
</evidence>
<proteinExistence type="predicted"/>
<protein>
    <submittedName>
        <fullName evidence="1">Uncharacterized protein</fullName>
    </submittedName>
</protein>
<dbReference type="Proteomes" id="UP001056120">
    <property type="component" value="Linkage Group LG11"/>
</dbReference>
<reference evidence="1 2" key="2">
    <citation type="journal article" date="2022" name="Mol. Ecol. Resour.">
        <title>The genomes of chicory, endive, great burdock and yacon provide insights into Asteraceae paleo-polyploidization history and plant inulin production.</title>
        <authorList>
            <person name="Fan W."/>
            <person name="Wang S."/>
            <person name="Wang H."/>
            <person name="Wang A."/>
            <person name="Jiang F."/>
            <person name="Liu H."/>
            <person name="Zhao H."/>
            <person name="Xu D."/>
            <person name="Zhang Y."/>
        </authorList>
    </citation>
    <scope>NUCLEOTIDE SEQUENCE [LARGE SCALE GENOMIC DNA]</scope>
    <source>
        <strain evidence="2">cv. Yunnan</strain>
        <tissue evidence="1">Leaves</tissue>
    </source>
</reference>
<accession>A0ACB9HR86</accession>
<organism evidence="1 2">
    <name type="scientific">Smallanthus sonchifolius</name>
    <dbReference type="NCBI Taxonomy" id="185202"/>
    <lineage>
        <taxon>Eukaryota</taxon>
        <taxon>Viridiplantae</taxon>
        <taxon>Streptophyta</taxon>
        <taxon>Embryophyta</taxon>
        <taxon>Tracheophyta</taxon>
        <taxon>Spermatophyta</taxon>
        <taxon>Magnoliopsida</taxon>
        <taxon>eudicotyledons</taxon>
        <taxon>Gunneridae</taxon>
        <taxon>Pentapetalae</taxon>
        <taxon>asterids</taxon>
        <taxon>campanulids</taxon>
        <taxon>Asterales</taxon>
        <taxon>Asteraceae</taxon>
        <taxon>Asteroideae</taxon>
        <taxon>Heliantheae alliance</taxon>
        <taxon>Millerieae</taxon>
        <taxon>Smallanthus</taxon>
    </lineage>
</organism>
<reference evidence="2" key="1">
    <citation type="journal article" date="2022" name="Mol. Ecol. Resour.">
        <title>The genomes of chicory, endive, great burdock and yacon provide insights into Asteraceae palaeo-polyploidization history and plant inulin production.</title>
        <authorList>
            <person name="Fan W."/>
            <person name="Wang S."/>
            <person name="Wang H."/>
            <person name="Wang A."/>
            <person name="Jiang F."/>
            <person name="Liu H."/>
            <person name="Zhao H."/>
            <person name="Xu D."/>
            <person name="Zhang Y."/>
        </authorList>
    </citation>
    <scope>NUCLEOTIDE SEQUENCE [LARGE SCALE GENOMIC DNA]</scope>
    <source>
        <strain evidence="2">cv. Yunnan</strain>
    </source>
</reference>
<dbReference type="EMBL" id="CM042028">
    <property type="protein sequence ID" value="KAI3798229.1"/>
    <property type="molecule type" value="Genomic_DNA"/>
</dbReference>
<evidence type="ECO:0000313" key="2">
    <source>
        <dbReference type="Proteomes" id="UP001056120"/>
    </source>
</evidence>